<dbReference type="Gene3D" id="3.40.50.300">
    <property type="entry name" value="P-loop containing nucleotide triphosphate hydrolases"/>
    <property type="match status" value="1"/>
</dbReference>
<dbReference type="EMBL" id="OU895877">
    <property type="protein sequence ID" value="CAH1708749.1"/>
    <property type="molecule type" value="Genomic_DNA"/>
</dbReference>
<evidence type="ECO:0000313" key="7">
    <source>
        <dbReference type="EMBL" id="CAH1708749.1"/>
    </source>
</evidence>
<dbReference type="SUPFAM" id="SSF48340">
    <property type="entry name" value="Interferon-induced guanylate-binding protein 1 (GBP1), C-terminal domain"/>
    <property type="match status" value="1"/>
</dbReference>
<dbReference type="PROSITE" id="PS51715">
    <property type="entry name" value="G_GB1_RHD3"/>
    <property type="match status" value="1"/>
</dbReference>
<dbReference type="InterPro" id="IPR027417">
    <property type="entry name" value="P-loop_NTPase"/>
</dbReference>
<dbReference type="InterPro" id="IPR036543">
    <property type="entry name" value="Guanylate-bd_C_sf"/>
</dbReference>
<organism evidence="7 8">
    <name type="scientific">Chironomus riparius</name>
    <dbReference type="NCBI Taxonomy" id="315576"/>
    <lineage>
        <taxon>Eukaryota</taxon>
        <taxon>Metazoa</taxon>
        <taxon>Ecdysozoa</taxon>
        <taxon>Arthropoda</taxon>
        <taxon>Hexapoda</taxon>
        <taxon>Insecta</taxon>
        <taxon>Pterygota</taxon>
        <taxon>Neoptera</taxon>
        <taxon>Endopterygota</taxon>
        <taxon>Diptera</taxon>
        <taxon>Nematocera</taxon>
        <taxon>Chironomoidea</taxon>
        <taxon>Chironomidae</taxon>
        <taxon>Chironominae</taxon>
        <taxon>Chironomus</taxon>
    </lineage>
</organism>
<reference evidence="7" key="2">
    <citation type="submission" date="2022-10" db="EMBL/GenBank/DDBJ databases">
        <authorList>
            <consortium name="ENA_rothamsted_submissions"/>
            <consortium name="culmorum"/>
            <person name="King R."/>
        </authorList>
    </citation>
    <scope>NUCLEOTIDE SEQUENCE</scope>
</reference>
<proteinExistence type="inferred from homology"/>
<keyword evidence="1" id="KW-0547">Nucleotide-binding</keyword>
<evidence type="ECO:0000313" key="8">
    <source>
        <dbReference type="Proteomes" id="UP001153620"/>
    </source>
</evidence>
<feature type="domain" description="GB1/RHD3-type G" evidence="6">
    <location>
        <begin position="40"/>
        <end position="306"/>
    </location>
</feature>
<dbReference type="Pfam" id="PF02263">
    <property type="entry name" value="GBP"/>
    <property type="match status" value="1"/>
</dbReference>
<dbReference type="PANTHER" id="PTHR10751">
    <property type="entry name" value="GUANYLATE BINDING PROTEIN"/>
    <property type="match status" value="1"/>
</dbReference>
<protein>
    <recommendedName>
        <fullName evidence="6">GB1/RHD3-type G domain-containing protein</fullName>
    </recommendedName>
</protein>
<evidence type="ECO:0000256" key="3">
    <source>
        <dbReference type="ARBA" id="ARBA00023134"/>
    </source>
</evidence>
<dbReference type="GO" id="GO:0005525">
    <property type="term" value="F:GTP binding"/>
    <property type="evidence" value="ECO:0007669"/>
    <property type="project" value="UniProtKB-KW"/>
</dbReference>
<dbReference type="GO" id="GO:0003924">
    <property type="term" value="F:GTPase activity"/>
    <property type="evidence" value="ECO:0007669"/>
    <property type="project" value="InterPro"/>
</dbReference>
<dbReference type="Gene3D" id="1.20.58.420">
    <property type="entry name" value="AHSP"/>
    <property type="match status" value="1"/>
</dbReference>
<sequence length="563" mass="64936">MSFDHPYGKPVSVFRTTDNKEVIVEEEELETLFGHPEIQDRKIVIFSTIGAFRGGKSFFLDYCLRFLYAHFPSINNPNKKSQFIFKKNENWMGNKDDPLNGFSWVSGTKRDTTGIIIWSDIFLHTIDTTGEKIAIFVIDTQGLFDTESTPTDNSRIFALGTLISSIQVLNLKNRIQEDQLQYLQFATNYAKFNVEQAGETNENPFQNLTFLIRDWENDEDFAFGIDGGKQYFEEEVLKIKPSQKGELISVRESIRSSFETIECCLLPHPGKHVSRIKEYDGRWSSMDEEFKEELEKIIELLLLPKNMVLKKVNGQELTGMELKDYIMQFFKIFQSDDIPETLTIYELTVESNMNSLIKKCIDDYKKTMYRNRELISNEESIQIMHKNCKDRALELFNKERKMGSIDHEEKFKAKLNSEIDSIFNFFASQNFLSQAVEEEVARQQALLDRETQQRLELEQVQREAERRLVELVENGDIIEDEEHVRQREILEARINAENNRLQAIERQANENHAFTEMLTVAMSAFTLGAPFFPGGVVARLAVTAAGAVILGGISTVANRCTIM</sequence>
<name>A0A9P0N870_9DIPT</name>
<accession>A0A9P0N870</accession>
<evidence type="ECO:0000256" key="4">
    <source>
        <dbReference type="PROSITE-ProRule" id="PRU01052"/>
    </source>
</evidence>
<feature type="coiled-coil region" evidence="5">
    <location>
        <begin position="433"/>
        <end position="507"/>
    </location>
</feature>
<dbReference type="InterPro" id="IPR030386">
    <property type="entry name" value="G_GB1_RHD3_dom"/>
</dbReference>
<dbReference type="Proteomes" id="UP001153620">
    <property type="component" value="Chromosome 1"/>
</dbReference>
<keyword evidence="3" id="KW-0342">GTP-binding</keyword>
<dbReference type="AlphaFoldDB" id="A0A9P0N870"/>
<comment type="similarity">
    <text evidence="4">Belongs to the TRAFAC class dynamin-like GTPase superfamily. GB1/RHD3 GTPase family.</text>
</comment>
<keyword evidence="2" id="KW-0378">Hydrolase</keyword>
<dbReference type="SUPFAM" id="SSF52540">
    <property type="entry name" value="P-loop containing nucleoside triphosphate hydrolases"/>
    <property type="match status" value="1"/>
</dbReference>
<keyword evidence="5" id="KW-0175">Coiled coil</keyword>
<evidence type="ECO:0000256" key="5">
    <source>
        <dbReference type="SAM" id="Coils"/>
    </source>
</evidence>
<dbReference type="InterPro" id="IPR015894">
    <property type="entry name" value="Guanylate-bd_N"/>
</dbReference>
<evidence type="ECO:0000256" key="1">
    <source>
        <dbReference type="ARBA" id="ARBA00022741"/>
    </source>
</evidence>
<evidence type="ECO:0000256" key="2">
    <source>
        <dbReference type="ARBA" id="ARBA00022801"/>
    </source>
</evidence>
<evidence type="ECO:0000259" key="6">
    <source>
        <dbReference type="PROSITE" id="PS51715"/>
    </source>
</evidence>
<gene>
    <name evidence="7" type="ORF">CHIRRI_LOCUS856</name>
</gene>
<reference evidence="7" key="1">
    <citation type="submission" date="2022-01" db="EMBL/GenBank/DDBJ databases">
        <authorList>
            <person name="King R."/>
        </authorList>
    </citation>
    <scope>NUCLEOTIDE SEQUENCE</scope>
</reference>
<keyword evidence="8" id="KW-1185">Reference proteome</keyword>